<dbReference type="RefSeq" id="WP_027638563.1">
    <property type="nucleotide sequence ID" value="NZ_FOOE01000003.1"/>
</dbReference>
<dbReference type="OrthoDB" id="9801453at2"/>
<evidence type="ECO:0000313" key="2">
    <source>
        <dbReference type="EMBL" id="SFF57483.1"/>
    </source>
</evidence>
<accession>A0A1I2JTW9</accession>
<organism evidence="2 3">
    <name type="scientific">Clostridium cadaveris</name>
    <dbReference type="NCBI Taxonomy" id="1529"/>
    <lineage>
        <taxon>Bacteria</taxon>
        <taxon>Bacillati</taxon>
        <taxon>Bacillota</taxon>
        <taxon>Clostridia</taxon>
        <taxon>Eubacteriales</taxon>
        <taxon>Clostridiaceae</taxon>
        <taxon>Clostridium</taxon>
    </lineage>
</organism>
<dbReference type="Proteomes" id="UP000182135">
    <property type="component" value="Unassembled WGS sequence"/>
</dbReference>
<gene>
    <name evidence="2" type="ORF">SAMN04487885_10351</name>
</gene>
<keyword evidence="3" id="KW-1185">Reference proteome</keyword>
<protein>
    <submittedName>
        <fullName evidence="2">Helix-turn-helix domain-containing protein</fullName>
    </submittedName>
</protein>
<proteinExistence type="predicted"/>
<dbReference type="InterPro" id="IPR024760">
    <property type="entry name" value="HTH_dom_conjug_TS-like"/>
</dbReference>
<reference evidence="2 3" key="1">
    <citation type="submission" date="2016-10" db="EMBL/GenBank/DDBJ databases">
        <authorList>
            <person name="de Groot N.N."/>
        </authorList>
    </citation>
    <scope>NUCLEOTIDE SEQUENCE [LARGE SCALE GENOMIC DNA]</scope>
    <source>
        <strain evidence="2 3">NLAE-zl-G419</strain>
    </source>
</reference>
<name>A0A1I2JTW9_9CLOT</name>
<dbReference type="STRING" id="1529.SAMN04487885_10351"/>
<evidence type="ECO:0000313" key="3">
    <source>
        <dbReference type="Proteomes" id="UP000182135"/>
    </source>
</evidence>
<dbReference type="Pfam" id="PF12645">
    <property type="entry name" value="HTH_16"/>
    <property type="match status" value="1"/>
</dbReference>
<dbReference type="EMBL" id="FOOE01000003">
    <property type="protein sequence ID" value="SFF57483.1"/>
    <property type="molecule type" value="Genomic_DNA"/>
</dbReference>
<sequence>MESKLKQNNIVNRLLKFSVIVEASNADIDAINEVLKHYESYICKLSLSTIYDDVGNSYMTVDQYMRSRLETKLITKVLEFRVA</sequence>
<evidence type="ECO:0000259" key="1">
    <source>
        <dbReference type="Pfam" id="PF12645"/>
    </source>
</evidence>
<dbReference type="AlphaFoldDB" id="A0A1I2JTW9"/>
<feature type="domain" description="Helix-turn-helix conjugative transposon-like" evidence="1">
    <location>
        <begin position="17"/>
        <end position="81"/>
    </location>
</feature>
<dbReference type="eggNOG" id="ENOG5031AIZ">
    <property type="taxonomic scope" value="Bacteria"/>
</dbReference>